<dbReference type="Gene3D" id="2.60.40.1610">
    <property type="entry name" value="Domain of unknown function DUF1254"/>
    <property type="match status" value="1"/>
</dbReference>
<dbReference type="KEGG" id="cyn:Cyan7425_2480"/>
<dbReference type="Gene3D" id="2.60.120.600">
    <property type="entry name" value="Domain of unknown function DUF1214, C-terminal domain"/>
    <property type="match status" value="1"/>
</dbReference>
<feature type="domain" description="DUF1254" evidence="2">
    <location>
        <begin position="49"/>
        <end position="179"/>
    </location>
</feature>
<dbReference type="STRING" id="395961.Cyan7425_2480"/>
<proteinExistence type="predicted"/>
<dbReference type="InterPro" id="IPR010679">
    <property type="entry name" value="DUF1254"/>
</dbReference>
<dbReference type="Pfam" id="PF06863">
    <property type="entry name" value="DUF1254"/>
    <property type="match status" value="1"/>
</dbReference>
<evidence type="ECO:0008006" key="4">
    <source>
        <dbReference type="Google" id="ProtNLM"/>
    </source>
</evidence>
<evidence type="ECO:0000313" key="3">
    <source>
        <dbReference type="EMBL" id="ACL44837.1"/>
    </source>
</evidence>
<feature type="domain" description="DUF1214" evidence="1">
    <location>
        <begin position="322"/>
        <end position="429"/>
    </location>
</feature>
<dbReference type="OrthoDB" id="40820at2"/>
<dbReference type="HOGENOM" id="CLU_027269_1_1_3"/>
<dbReference type="AlphaFoldDB" id="B8HY34"/>
<dbReference type="InterPro" id="IPR037049">
    <property type="entry name" value="DUF1214_C_sf"/>
</dbReference>
<accession>B8HY34</accession>
<dbReference type="Pfam" id="PF06742">
    <property type="entry name" value="DUF1214"/>
    <property type="match status" value="1"/>
</dbReference>
<evidence type="ECO:0000259" key="2">
    <source>
        <dbReference type="Pfam" id="PF06863"/>
    </source>
</evidence>
<dbReference type="SUPFAM" id="SSF160935">
    <property type="entry name" value="VPA0735-like"/>
    <property type="match status" value="1"/>
</dbReference>
<dbReference type="eggNOG" id="COG5361">
    <property type="taxonomic scope" value="Bacteria"/>
</dbReference>
<reference evidence="3" key="1">
    <citation type="submission" date="2009-01" db="EMBL/GenBank/DDBJ databases">
        <title>Complete sequence of chromosome Cyanothece sp. PCC 7425.</title>
        <authorList>
            <consortium name="US DOE Joint Genome Institute"/>
            <person name="Lucas S."/>
            <person name="Copeland A."/>
            <person name="Lapidus A."/>
            <person name="Glavina del Rio T."/>
            <person name="Dalin E."/>
            <person name="Tice H."/>
            <person name="Bruce D."/>
            <person name="Goodwin L."/>
            <person name="Pitluck S."/>
            <person name="Sims D."/>
            <person name="Meineke L."/>
            <person name="Brettin T."/>
            <person name="Detter J.C."/>
            <person name="Han C."/>
            <person name="Larimer F."/>
            <person name="Land M."/>
            <person name="Hauser L."/>
            <person name="Kyrpides N."/>
            <person name="Ovchinnikova G."/>
            <person name="Liberton M."/>
            <person name="Stoeckel J."/>
            <person name="Banerjee A."/>
            <person name="Singh A."/>
            <person name="Page L."/>
            <person name="Sato H."/>
            <person name="Zhao L."/>
            <person name="Sherman L."/>
            <person name="Pakrasi H."/>
            <person name="Richardson P."/>
        </authorList>
    </citation>
    <scope>NUCLEOTIDE SEQUENCE</scope>
    <source>
        <strain evidence="3">PCC 7425</strain>
    </source>
</reference>
<gene>
    <name evidence="3" type="ordered locus">Cyan7425_2480</name>
</gene>
<organism evidence="3">
    <name type="scientific">Cyanothece sp. (strain PCC 7425 / ATCC 29141)</name>
    <dbReference type="NCBI Taxonomy" id="395961"/>
    <lineage>
        <taxon>Bacteria</taxon>
        <taxon>Bacillati</taxon>
        <taxon>Cyanobacteriota</taxon>
        <taxon>Cyanophyceae</taxon>
        <taxon>Gomontiellales</taxon>
        <taxon>Cyanothecaceae</taxon>
        <taxon>Cyanothece</taxon>
    </lineage>
</organism>
<dbReference type="PANTHER" id="PTHR36509">
    <property type="entry name" value="BLL3101 PROTEIN"/>
    <property type="match status" value="1"/>
</dbReference>
<dbReference type="InterPro" id="IPR010621">
    <property type="entry name" value="DUF1214"/>
</dbReference>
<dbReference type="InterPro" id="IPR037050">
    <property type="entry name" value="DUF1254_sf"/>
</dbReference>
<protein>
    <recommendedName>
        <fullName evidence="4">DUF1254 domain-containing protein</fullName>
    </recommendedName>
</protein>
<sequence length="445" mass="49586">MEKPTLNETAAYEIGIEAYHYLYPLLTMDISRRVMTNYPTGTKPGMGPMNAFQHLRAFPTADFREVVRPNFDTLYSTAWLDLKDEPMVVSVPDTSDRYYLLPMLDMWSDVFAVPGKRTSGTQAADFVVIPPGWKGDLPTGLQPIHAPTPYVWIIGRTQTNGPNDYEAVHQVQDGYRINPLSYWGQSWEVPETTVDPSLDMTTDPLKQVNSMTAAQYFSYGAELLKLHPPHTTDWSTIARLKRISIVPGQSFNFNTVSPEVKAGLEQAVGDGLKLMQEKLPTLAKVVNGWQMNTDTMGVYGNHYLKRAIVAMIGLGANQPQDAIYPLCLADADGNPVSGSNNYILHFGQEELPPVEAFWSITMYDAEGFQVANKLNRFAIGDRDSLVYNNDGSLDIYIQHESPGMDKESNWLPSPAEGLLGLTMRLYAPKFPALNGSWVPPAVQRV</sequence>
<evidence type="ECO:0000259" key="1">
    <source>
        <dbReference type="Pfam" id="PF06742"/>
    </source>
</evidence>
<name>B8HY34_CYAP4</name>
<dbReference type="EMBL" id="CP001344">
    <property type="protein sequence ID" value="ACL44837.1"/>
    <property type="molecule type" value="Genomic_DNA"/>
</dbReference>
<dbReference type="PANTHER" id="PTHR36509:SF2">
    <property type="entry name" value="BLL3101 PROTEIN"/>
    <property type="match status" value="1"/>
</dbReference>